<evidence type="ECO:0000313" key="4">
    <source>
        <dbReference type="Proteomes" id="UP001530400"/>
    </source>
</evidence>
<reference evidence="3 4" key="1">
    <citation type="submission" date="2024-10" db="EMBL/GenBank/DDBJ databases">
        <title>Updated reference genomes for cyclostephanoid diatoms.</title>
        <authorList>
            <person name="Roberts W.R."/>
            <person name="Alverson A.J."/>
        </authorList>
    </citation>
    <scope>NUCLEOTIDE SEQUENCE [LARGE SCALE GENOMIC DNA]</scope>
    <source>
        <strain evidence="3 4">AJA010-31</strain>
    </source>
</reference>
<name>A0ABD3NS65_9STRA</name>
<dbReference type="InterPro" id="IPR001683">
    <property type="entry name" value="PX_dom"/>
</dbReference>
<gene>
    <name evidence="3" type="ORF">ACHAWO_012549</name>
</gene>
<organism evidence="3 4">
    <name type="scientific">Cyclotella atomus</name>
    <dbReference type="NCBI Taxonomy" id="382360"/>
    <lineage>
        <taxon>Eukaryota</taxon>
        <taxon>Sar</taxon>
        <taxon>Stramenopiles</taxon>
        <taxon>Ochrophyta</taxon>
        <taxon>Bacillariophyta</taxon>
        <taxon>Coscinodiscophyceae</taxon>
        <taxon>Thalassiosirophycidae</taxon>
        <taxon>Stephanodiscales</taxon>
        <taxon>Stephanodiscaceae</taxon>
        <taxon>Cyclotella</taxon>
    </lineage>
</organism>
<dbReference type="SUPFAM" id="SSF64268">
    <property type="entry name" value="PX domain"/>
    <property type="match status" value="1"/>
</dbReference>
<proteinExistence type="predicted"/>
<protein>
    <recommendedName>
        <fullName evidence="2">PX domain-containing protein</fullName>
    </recommendedName>
</protein>
<comment type="caution">
    <text evidence="3">The sequence shown here is derived from an EMBL/GenBank/DDBJ whole genome shotgun (WGS) entry which is preliminary data.</text>
</comment>
<accession>A0ABD3NS65</accession>
<feature type="region of interest" description="Disordered" evidence="1">
    <location>
        <begin position="129"/>
        <end position="152"/>
    </location>
</feature>
<evidence type="ECO:0000256" key="1">
    <source>
        <dbReference type="SAM" id="MobiDB-lite"/>
    </source>
</evidence>
<dbReference type="Proteomes" id="UP001530400">
    <property type="component" value="Unassembled WGS sequence"/>
</dbReference>
<evidence type="ECO:0000259" key="2">
    <source>
        <dbReference type="Pfam" id="PF00787"/>
    </source>
</evidence>
<feature type="domain" description="PX" evidence="2">
    <location>
        <begin position="455"/>
        <end position="519"/>
    </location>
</feature>
<dbReference type="Pfam" id="PF00787">
    <property type="entry name" value="PX"/>
    <property type="match status" value="1"/>
</dbReference>
<dbReference type="EMBL" id="JALLPJ020000981">
    <property type="protein sequence ID" value="KAL3778532.1"/>
    <property type="molecule type" value="Genomic_DNA"/>
</dbReference>
<dbReference type="Gene3D" id="3.30.1520.10">
    <property type="entry name" value="Phox-like domain"/>
    <property type="match status" value="1"/>
</dbReference>
<dbReference type="AlphaFoldDB" id="A0ABD3NS65"/>
<sequence length="1265" mass="139385">MSHSASSQESYHDLPFDFRIRDDDLDQSALVDQSIAASTAVGDAVESDADSYDDGFNWGQNDDSIFLRAENSNMASTKSGEQCDAMDGNDLFSSSMDEPADQDLLDMHALNALEALTQASVTLPEVQQISHVQSKQEHSQASMASSEQTQTSDQATFIAHKGTLKQIIHPQNTESPSQNDPSIWPIYSITVSAEQPIHITQSTTSADNPSHYQILYSRSQYEQCIKLFTLLDTECKSSLGPQCIRQFVLRYCPVIRKRDDALLALNTDQQHQHHVTEQSTIPSPTLDEIWNTILYSDPSYHQKHINARLGIESFLLFIRLLSLVSHLESRRRFASRHLQQMMRHKHSSSSSRNNTNNNTAHEVVVVIDNPPAGPPLPVSIEMLMEVELELGRENTKARWMKDWPYGSLPMIELDLDHGVNKLLDCRSERKMRVVKMEPFSITSNDGDFIVRYSHNGVEETVVRRSYADFCWLNETLVKQKKPGRGKLCGRILPPFPPRHESSSSGGGVRYTAPRPKDVSERAVAAAKSGVGIITSVAKSLWGNYIATSAAVKSPSVSPKAKAHYSWSGYTTRDQDAPALLAKRMDRYLNYMLENSTLSTSFSLNALLTASQSGLECSKQILHDYAKQKKRSRSTRQFTTRGSTSSAYAILSTLLSKTPPSSFNLSDGDDSPWLRTAARTAMSLQFHGILETTGHESTSAKIQHASLPKFGVSASSWDEEESENAKGLDKSKPPYPDTTDGDFEEGVIRIESELAGEDDIEGYDLLPSPGPSEEHHVLNATNNLHSAFEQGYPSPARVRFVYGASNPSNDSPEMLYENTTKAVTLGSVKVDSDIDKLKRIIKSVDHILKRLHKSSMIIESAQTTRNALQLDLLKDIDSFGDCRGGVINQRSLVDGVAALESSNATIDRSNGNMTDDFGWQSALASSAVGATREVKEAVLASRTASRAKTAAFTAAAKSKKAYESLDSSSSRDEINAAQSEASTIQSHAIHATVVEYEANIAKKRAAVSLAQDVKSWNAYRKRELRQTFIEYAKSQREACGRAALAWECLTDGLIDSSGPLFAPGELDLPELARIPCADNVLISSSAECSFPEESNELSAGESVDHSSLRADNESRLVDVYNEQMNKQENDQFVDVTELTASAFELDDSEDNVYLLQPPNLSNLDEDHYALHQDIISAAESSSQDEDEAIDSCAFQHDDLGIESVLDQKGEDANNYTSDPSGENMTMSMQSLIDGLMAWGGEEEPVNDIGYQSEGFGSGMKRSSLLE</sequence>
<dbReference type="CDD" id="cd06093">
    <property type="entry name" value="PX_domain"/>
    <property type="match status" value="1"/>
</dbReference>
<feature type="region of interest" description="Disordered" evidence="1">
    <location>
        <begin position="494"/>
        <end position="514"/>
    </location>
</feature>
<feature type="compositionally biased region" description="Basic and acidic residues" evidence="1">
    <location>
        <begin position="722"/>
        <end position="731"/>
    </location>
</feature>
<evidence type="ECO:0000313" key="3">
    <source>
        <dbReference type="EMBL" id="KAL3778532.1"/>
    </source>
</evidence>
<keyword evidence="4" id="KW-1185">Reference proteome</keyword>
<dbReference type="InterPro" id="IPR036871">
    <property type="entry name" value="PX_dom_sf"/>
</dbReference>
<feature type="region of interest" description="Disordered" evidence="1">
    <location>
        <begin position="712"/>
        <end position="741"/>
    </location>
</feature>